<keyword evidence="3" id="KW-1185">Reference proteome</keyword>
<dbReference type="AlphaFoldDB" id="A0A8S0XIS5"/>
<protein>
    <submittedName>
        <fullName evidence="2">Uncharacterized protein</fullName>
    </submittedName>
</protein>
<name>A0A8S0XIS5_9GAMM</name>
<evidence type="ECO:0000256" key="1">
    <source>
        <dbReference type="SAM" id="MobiDB-lite"/>
    </source>
</evidence>
<accession>A0A8S0XIS5</accession>
<proteinExistence type="predicted"/>
<evidence type="ECO:0000313" key="2">
    <source>
        <dbReference type="EMBL" id="CAA9892673.1"/>
    </source>
</evidence>
<feature type="region of interest" description="Disordered" evidence="1">
    <location>
        <begin position="1"/>
        <end position="32"/>
    </location>
</feature>
<dbReference type="Proteomes" id="UP000494216">
    <property type="component" value="Unassembled WGS sequence"/>
</dbReference>
<comment type="caution">
    <text evidence="2">The sequence shown here is derived from an EMBL/GenBank/DDBJ whole genome shotgun (WGS) entry which is preliminary data.</text>
</comment>
<feature type="compositionally biased region" description="Polar residues" evidence="1">
    <location>
        <begin position="12"/>
        <end position="29"/>
    </location>
</feature>
<dbReference type="EMBL" id="CADCXN010000112">
    <property type="protein sequence ID" value="CAA9892673.1"/>
    <property type="molecule type" value="Genomic_DNA"/>
</dbReference>
<organism evidence="2 3">
    <name type="scientific">Candidatus Methylobacter favarea</name>
    <dbReference type="NCBI Taxonomy" id="2707345"/>
    <lineage>
        <taxon>Bacteria</taxon>
        <taxon>Pseudomonadati</taxon>
        <taxon>Pseudomonadota</taxon>
        <taxon>Gammaproteobacteria</taxon>
        <taxon>Methylococcales</taxon>
        <taxon>Methylococcaceae</taxon>
        <taxon>Methylobacter</taxon>
    </lineage>
</organism>
<sequence>MSQKPTARIATPGSSDTKNQQVNRTSNTERTQRKQLLAVLLIHLDAVRNDRIAKEGER</sequence>
<reference evidence="2 3" key="1">
    <citation type="submission" date="2020-02" db="EMBL/GenBank/DDBJ databases">
        <authorList>
            <person name="Hogendoorn C."/>
        </authorList>
    </citation>
    <scope>NUCLEOTIDE SEQUENCE [LARGE SCALE GENOMIC DNA]</scope>
    <source>
        <strain evidence="2">METHB21</strain>
    </source>
</reference>
<gene>
    <name evidence="2" type="ORF">METHB2_790007</name>
</gene>
<dbReference type="RefSeq" id="WP_174627417.1">
    <property type="nucleotide sequence ID" value="NZ_CADCXN010000112.1"/>
</dbReference>
<evidence type="ECO:0000313" key="3">
    <source>
        <dbReference type="Proteomes" id="UP000494216"/>
    </source>
</evidence>